<dbReference type="Gene3D" id="3.90.226.10">
    <property type="entry name" value="2-enoyl-CoA Hydratase, Chain A, domain 1"/>
    <property type="match status" value="1"/>
</dbReference>
<dbReference type="EMBL" id="MN079276">
    <property type="protein sequence ID" value="QEA07543.1"/>
    <property type="molecule type" value="Genomic_DNA"/>
</dbReference>
<dbReference type="PANTHER" id="PTHR10381">
    <property type="entry name" value="ATP-DEPENDENT CLP PROTEASE PROTEOLYTIC SUBUNIT"/>
    <property type="match status" value="1"/>
</dbReference>
<dbReference type="NCBIfam" id="NF045542">
    <property type="entry name" value="Clp_rel_HeadMat"/>
    <property type="match status" value="1"/>
</dbReference>
<evidence type="ECO:0000313" key="4">
    <source>
        <dbReference type="EMBL" id="QEA07543.1"/>
    </source>
</evidence>
<accession>A0A5B8RHR3</accession>
<name>A0A5B8RHR3_9ZZZZ</name>
<gene>
    <name evidence="4" type="primary">clpP_2</name>
    <name evidence="4" type="ORF">KBTEX_03901</name>
</gene>
<dbReference type="PRINTS" id="PR00127">
    <property type="entry name" value="CLPPROTEASEP"/>
</dbReference>
<keyword evidence="2" id="KW-0963">Cytoplasm</keyword>
<evidence type="ECO:0000256" key="1">
    <source>
        <dbReference type="ARBA" id="ARBA00007039"/>
    </source>
</evidence>
<keyword evidence="4" id="KW-0645">Protease</keyword>
<dbReference type="EC" id="3.4.21.92" evidence="4"/>
<dbReference type="SUPFAM" id="SSF52096">
    <property type="entry name" value="ClpP/crotonase"/>
    <property type="match status" value="1"/>
</dbReference>
<sequence>MKSTLFNIEIETKEKEDQTVAEMTIDGIIGEDMWSAEDDQNTKQRMREQLRQVDAIEADKIVVNISSLGGDVDHGLAIHDLLASNDARVETNVIGMTASAATIIAQAGDERFMSDNALYLVHRAWTIGMGNANDFQALADDLTTLDDRISNIYAKRSDKDQQEFMDLMNESNGDGIWISAEEAKEYGLIDTITEPMKAAAMDKSVFEKYNIPKPPQAEEKDDQLTVSIDGSKIAKAIKDEFRNDGLFLGDKEAQDIQEAEEASVSAPSRERIIEQLALTKIKAQIQ</sequence>
<dbReference type="CDD" id="cd07016">
    <property type="entry name" value="S14_ClpP_1"/>
    <property type="match status" value="1"/>
</dbReference>
<dbReference type="Pfam" id="PF00574">
    <property type="entry name" value="CLP_protease"/>
    <property type="match status" value="1"/>
</dbReference>
<comment type="similarity">
    <text evidence="1">Belongs to the peptidase S14 family.</text>
</comment>
<reference evidence="4" key="1">
    <citation type="submission" date="2019-06" db="EMBL/GenBank/DDBJ databases">
        <authorList>
            <person name="Murdoch R.W."/>
            <person name="Fathepure B."/>
        </authorList>
    </citation>
    <scope>NUCLEOTIDE SEQUENCE</scope>
</reference>
<dbReference type="InterPro" id="IPR023562">
    <property type="entry name" value="ClpP/TepA"/>
</dbReference>
<keyword evidence="3 4" id="KW-0378">Hydrolase</keyword>
<dbReference type="GO" id="GO:0004176">
    <property type="term" value="F:ATP-dependent peptidase activity"/>
    <property type="evidence" value="ECO:0007669"/>
    <property type="project" value="InterPro"/>
</dbReference>
<dbReference type="PANTHER" id="PTHR10381:SF70">
    <property type="entry name" value="ATP-DEPENDENT CLP PROTEASE PROTEOLYTIC SUBUNIT"/>
    <property type="match status" value="1"/>
</dbReference>
<protein>
    <submittedName>
        <fullName evidence="4">ATP-dependent Clp protease proteolytic subunit</fullName>
        <ecNumber evidence="4">3.4.21.92</ecNumber>
    </submittedName>
</protein>
<dbReference type="InterPro" id="IPR029045">
    <property type="entry name" value="ClpP/crotonase-like_dom_sf"/>
</dbReference>
<proteinExistence type="inferred from homology"/>
<dbReference type="GO" id="GO:0004252">
    <property type="term" value="F:serine-type endopeptidase activity"/>
    <property type="evidence" value="ECO:0007669"/>
    <property type="project" value="UniProtKB-EC"/>
</dbReference>
<dbReference type="GO" id="GO:0006515">
    <property type="term" value="P:protein quality control for misfolded or incompletely synthesized proteins"/>
    <property type="evidence" value="ECO:0007669"/>
    <property type="project" value="TreeGrafter"/>
</dbReference>
<evidence type="ECO:0000256" key="2">
    <source>
        <dbReference type="ARBA" id="ARBA00022490"/>
    </source>
</evidence>
<evidence type="ECO:0000256" key="3">
    <source>
        <dbReference type="ARBA" id="ARBA00022801"/>
    </source>
</evidence>
<organism evidence="4">
    <name type="scientific">uncultured organism</name>
    <dbReference type="NCBI Taxonomy" id="155900"/>
    <lineage>
        <taxon>unclassified sequences</taxon>
        <taxon>environmental samples</taxon>
    </lineage>
</organism>
<dbReference type="InterPro" id="IPR001907">
    <property type="entry name" value="ClpP"/>
</dbReference>
<dbReference type="GO" id="GO:0051117">
    <property type="term" value="F:ATPase binding"/>
    <property type="evidence" value="ECO:0007669"/>
    <property type="project" value="TreeGrafter"/>
</dbReference>
<dbReference type="AlphaFoldDB" id="A0A5B8RHR3"/>
<dbReference type="GO" id="GO:0009368">
    <property type="term" value="C:endopeptidase Clp complex"/>
    <property type="evidence" value="ECO:0007669"/>
    <property type="project" value="TreeGrafter"/>
</dbReference>